<dbReference type="Gene3D" id="3.30.559.10">
    <property type="entry name" value="Chloramphenicol acetyltransferase-like domain"/>
    <property type="match status" value="2"/>
</dbReference>
<comment type="caution">
    <text evidence="1">The sequence shown here is derived from an EMBL/GenBank/DDBJ whole genome shotgun (WGS) entry which is preliminary data.</text>
</comment>
<sequence length="457" mass="51425">MPFCASSNPRGLCSSSSVPLTLDVNIGLVVDDVLDPAVLLEKWTQLIRSSPVMGGLLESKTETRRLIRGSLVDFDSRILNDTLNSILPFSWHGQSRPSTLHENVSDIDDKFLFNPTYNPKPVCLLRATILNDATILCFSFVHSLFDGQSCFDIIHFFCDLLSDKPIPKLALSPDMTGIRMSELIRETTISDEEPRMPREDVFITSRLGQLKLYAKALVETTVELFTRSEKLTQRLIHLPGAWVDEVRASAQKELDMDDEYPGVRLTRNDIIAALYLKMVYSSTKPSNNPVDFYGPLNYRSLLGLSDETHYTHNSIITLRCPFSEREIQDASIAQIAEKIRLATMQYKHPAVVKNELRANEDRVLAPAIVKVRGSIQRSVPYITPWTTFQYADLDFSGASARKTGRNASVVFVNPQFRLLNGQEQPTLFLTTLKDCSGGYWLRGSNTASGWEAFETLF</sequence>
<protein>
    <submittedName>
        <fullName evidence="1">Uncharacterized protein</fullName>
    </submittedName>
</protein>
<evidence type="ECO:0000313" key="1">
    <source>
        <dbReference type="EMBL" id="RDW67464.1"/>
    </source>
</evidence>
<reference evidence="1 2" key="1">
    <citation type="journal article" date="2018" name="IMA Fungus">
        <title>IMA Genome-F 9: Draft genome sequence of Annulohypoxylon stygium, Aspergillus mulundensis, Berkeleyomyces basicola (syn. Thielaviopsis basicola), Ceratocystis smalleyi, two Cercospora beticola strains, Coleophoma cylindrospora, Fusarium fracticaudum, Phialophora cf. hyalina, and Morchella septimelata.</title>
        <authorList>
            <person name="Wingfield B.D."/>
            <person name="Bills G.F."/>
            <person name="Dong Y."/>
            <person name="Huang W."/>
            <person name="Nel W.J."/>
            <person name="Swalarsk-Parry B.S."/>
            <person name="Vaghefi N."/>
            <person name="Wilken P.M."/>
            <person name="An Z."/>
            <person name="de Beer Z.W."/>
            <person name="De Vos L."/>
            <person name="Chen L."/>
            <person name="Duong T.A."/>
            <person name="Gao Y."/>
            <person name="Hammerbacher A."/>
            <person name="Kikkert J.R."/>
            <person name="Li Y."/>
            <person name="Li H."/>
            <person name="Li K."/>
            <person name="Li Q."/>
            <person name="Liu X."/>
            <person name="Ma X."/>
            <person name="Naidoo K."/>
            <person name="Pethybridge S.J."/>
            <person name="Sun J."/>
            <person name="Steenkamp E.T."/>
            <person name="van der Nest M.A."/>
            <person name="van Wyk S."/>
            <person name="Wingfield M.J."/>
            <person name="Xiong C."/>
            <person name="Yue Q."/>
            <person name="Zhang X."/>
        </authorList>
    </citation>
    <scope>NUCLEOTIDE SEQUENCE [LARGE SCALE GENOMIC DNA]</scope>
    <source>
        <strain evidence="1 2">DSM 5745</strain>
    </source>
</reference>
<dbReference type="GeneID" id="38119700"/>
<gene>
    <name evidence="1" type="ORF">DSM5745_09330</name>
</gene>
<name>A0A3D8R0V5_9EURO</name>
<accession>A0A3D8R0V5</accession>
<proteinExistence type="predicted"/>
<dbReference type="EMBL" id="PVWQ01000012">
    <property type="protein sequence ID" value="RDW67464.1"/>
    <property type="molecule type" value="Genomic_DNA"/>
</dbReference>
<dbReference type="OrthoDB" id="21502at2759"/>
<dbReference type="RefSeq" id="XP_026600432.1">
    <property type="nucleotide sequence ID" value="XM_026751346.1"/>
</dbReference>
<dbReference type="Proteomes" id="UP000256690">
    <property type="component" value="Unassembled WGS sequence"/>
</dbReference>
<organism evidence="1 2">
    <name type="scientific">Aspergillus mulundensis</name>
    <dbReference type="NCBI Taxonomy" id="1810919"/>
    <lineage>
        <taxon>Eukaryota</taxon>
        <taxon>Fungi</taxon>
        <taxon>Dikarya</taxon>
        <taxon>Ascomycota</taxon>
        <taxon>Pezizomycotina</taxon>
        <taxon>Eurotiomycetes</taxon>
        <taxon>Eurotiomycetidae</taxon>
        <taxon>Eurotiales</taxon>
        <taxon>Aspergillaceae</taxon>
        <taxon>Aspergillus</taxon>
        <taxon>Aspergillus subgen. Nidulantes</taxon>
    </lineage>
</organism>
<dbReference type="InterPro" id="IPR023213">
    <property type="entry name" value="CAT-like_dom_sf"/>
</dbReference>
<dbReference type="STRING" id="1810919.A0A3D8R0V5"/>
<dbReference type="AlphaFoldDB" id="A0A3D8R0V5"/>
<evidence type="ECO:0000313" key="2">
    <source>
        <dbReference type="Proteomes" id="UP000256690"/>
    </source>
</evidence>
<keyword evidence="2" id="KW-1185">Reference proteome</keyword>